<evidence type="ECO:0000313" key="3">
    <source>
        <dbReference type="Proteomes" id="UP000031307"/>
    </source>
</evidence>
<evidence type="ECO:0000313" key="2">
    <source>
        <dbReference type="EMBL" id="KIA78520.1"/>
    </source>
</evidence>
<name>A0A0C1CCC1_9BACT</name>
<accession>A0A0C1CCC1</accession>
<dbReference type="RefSeq" id="WP_006342607.1">
    <property type="nucleotide sequence ID" value="NZ_BAWW01000003.1"/>
</dbReference>
<feature type="region of interest" description="Disordered" evidence="1">
    <location>
        <begin position="1"/>
        <end position="68"/>
    </location>
</feature>
<dbReference type="PATRIC" id="fig|83552.4.peg.278"/>
<protein>
    <submittedName>
        <fullName evidence="2">Uncharacterized protein</fullName>
    </submittedName>
</protein>
<feature type="compositionally biased region" description="Basic and acidic residues" evidence="1">
    <location>
        <begin position="7"/>
        <end position="29"/>
    </location>
</feature>
<proteinExistence type="predicted"/>
<comment type="caution">
    <text evidence="2">The sequence shown here is derived from an EMBL/GenBank/DDBJ whole genome shotgun (WGS) entry which is preliminary data.</text>
</comment>
<dbReference type="EMBL" id="JSAM01000017">
    <property type="protein sequence ID" value="KIA78520.1"/>
    <property type="molecule type" value="Genomic_DNA"/>
</dbReference>
<dbReference type="Proteomes" id="UP000031307">
    <property type="component" value="Unassembled WGS sequence"/>
</dbReference>
<organism evidence="2 3">
    <name type="scientific">Parachlamydia acanthamoebae</name>
    <dbReference type="NCBI Taxonomy" id="83552"/>
    <lineage>
        <taxon>Bacteria</taxon>
        <taxon>Pseudomonadati</taxon>
        <taxon>Chlamydiota</taxon>
        <taxon>Chlamydiia</taxon>
        <taxon>Parachlamydiales</taxon>
        <taxon>Parachlamydiaceae</taxon>
        <taxon>Parachlamydia</taxon>
    </lineage>
</organism>
<reference evidence="2 3" key="1">
    <citation type="journal article" date="2014" name="Mol. Biol. Evol.">
        <title>Massive expansion of Ubiquitination-related gene families within the Chlamydiae.</title>
        <authorList>
            <person name="Domman D."/>
            <person name="Collingro A."/>
            <person name="Lagkouvardos I."/>
            <person name="Gehre L."/>
            <person name="Weinmaier T."/>
            <person name="Rattei T."/>
            <person name="Subtil A."/>
            <person name="Horn M."/>
        </authorList>
    </citation>
    <scope>NUCLEOTIDE SEQUENCE [LARGE SCALE GENOMIC DNA]</scope>
    <source>
        <strain evidence="2 3">OEW1</strain>
    </source>
</reference>
<evidence type="ECO:0000256" key="1">
    <source>
        <dbReference type="SAM" id="MobiDB-lite"/>
    </source>
</evidence>
<gene>
    <name evidence="2" type="ORF">DB43_DW00160</name>
</gene>
<feature type="compositionally biased region" description="Acidic residues" evidence="1">
    <location>
        <begin position="40"/>
        <end position="59"/>
    </location>
</feature>
<dbReference type="AlphaFoldDB" id="A0A0C1CCC1"/>
<sequence length="68" mass="8073">MSRKKRNPDDPKPLNFDRDEEKGPSDHLKKPFMTPADERGDNEDDQYYDEEEALSPEEVEERKEEGDF</sequence>